<dbReference type="GO" id="GO:0006886">
    <property type="term" value="P:intracellular protein transport"/>
    <property type="evidence" value="ECO:0007669"/>
    <property type="project" value="InterPro"/>
</dbReference>
<organism evidence="12 13">
    <name type="scientific">Tetrapisispora phaffii (strain ATCC 24235 / CBS 4417 / NBRC 1672 / NRRL Y-8282 / UCD 70-5)</name>
    <name type="common">Yeast</name>
    <name type="synonym">Fabospora phaffii</name>
    <dbReference type="NCBI Taxonomy" id="1071381"/>
    <lineage>
        <taxon>Eukaryota</taxon>
        <taxon>Fungi</taxon>
        <taxon>Dikarya</taxon>
        <taxon>Ascomycota</taxon>
        <taxon>Saccharomycotina</taxon>
        <taxon>Saccharomycetes</taxon>
        <taxon>Saccharomycetales</taxon>
        <taxon>Saccharomycetaceae</taxon>
        <taxon>Tetrapisispora</taxon>
    </lineage>
</organism>
<dbReference type="STRING" id="1071381.G8BWF7"/>
<dbReference type="Proteomes" id="UP000005666">
    <property type="component" value="Chromosome 8"/>
</dbReference>
<dbReference type="CDD" id="cd15862">
    <property type="entry name" value="SNARE_Vti1"/>
    <property type="match status" value="1"/>
</dbReference>
<dbReference type="eggNOG" id="KOG1666">
    <property type="taxonomic scope" value="Eukaryota"/>
</dbReference>
<evidence type="ECO:0000256" key="3">
    <source>
        <dbReference type="ARBA" id="ARBA00022448"/>
    </source>
</evidence>
<evidence type="ECO:0000259" key="11">
    <source>
        <dbReference type="SMART" id="SM00397"/>
    </source>
</evidence>
<keyword evidence="4 10" id="KW-0812">Transmembrane</keyword>
<protein>
    <recommendedName>
        <fullName evidence="11">t-SNARE coiled-coil homology domain-containing protein</fullName>
    </recommendedName>
</protein>
<dbReference type="GeneID" id="11534306"/>
<evidence type="ECO:0000256" key="2">
    <source>
        <dbReference type="ARBA" id="ARBA00006108"/>
    </source>
</evidence>
<dbReference type="GO" id="GO:0006891">
    <property type="term" value="P:intra-Golgi vesicle-mediated transport"/>
    <property type="evidence" value="ECO:0007669"/>
    <property type="project" value="EnsemblFungi"/>
</dbReference>
<dbReference type="SUPFAM" id="SSF47661">
    <property type="entry name" value="t-snare proteins"/>
    <property type="match status" value="1"/>
</dbReference>
<dbReference type="GO" id="GO:0031902">
    <property type="term" value="C:late endosome membrane"/>
    <property type="evidence" value="ECO:0007669"/>
    <property type="project" value="TreeGrafter"/>
</dbReference>
<reference evidence="12 13" key="1">
    <citation type="journal article" date="2011" name="Proc. Natl. Acad. Sci. U.S.A.">
        <title>Evolutionary erosion of yeast sex chromosomes by mating-type switching accidents.</title>
        <authorList>
            <person name="Gordon J.L."/>
            <person name="Armisen D."/>
            <person name="Proux-Wera E."/>
            <person name="Oheigeartaigh S.S."/>
            <person name="Byrne K.P."/>
            <person name="Wolfe K.H."/>
        </authorList>
    </citation>
    <scope>NUCLEOTIDE SEQUENCE [LARGE SCALE GENOMIC DNA]</scope>
    <source>
        <strain evidence="13">ATCC 24235 / CBS 4417 / NBRC 1672 / NRRL Y-8282 / UCD 70-5</strain>
    </source>
</reference>
<keyword evidence="6 10" id="KW-1133">Transmembrane helix</keyword>
<dbReference type="SMART" id="SM00397">
    <property type="entry name" value="t_SNARE"/>
    <property type="match status" value="1"/>
</dbReference>
<dbReference type="GO" id="GO:0005774">
    <property type="term" value="C:vacuolar membrane"/>
    <property type="evidence" value="ECO:0007669"/>
    <property type="project" value="EnsemblFungi"/>
</dbReference>
<keyword evidence="13" id="KW-1185">Reference proteome</keyword>
<evidence type="ECO:0000256" key="4">
    <source>
        <dbReference type="ARBA" id="ARBA00022692"/>
    </source>
</evidence>
<keyword evidence="7 9" id="KW-0175">Coiled coil</keyword>
<evidence type="ECO:0000256" key="9">
    <source>
        <dbReference type="SAM" id="Coils"/>
    </source>
</evidence>
<keyword evidence="5" id="KW-0653">Protein transport</keyword>
<dbReference type="Gene3D" id="1.20.5.110">
    <property type="match status" value="1"/>
</dbReference>
<evidence type="ECO:0000256" key="10">
    <source>
        <dbReference type="SAM" id="Phobius"/>
    </source>
</evidence>
<dbReference type="PANTHER" id="PTHR21230:SF26">
    <property type="entry name" value="VESICLE TRANSPORT THROUGH INTERACTION WITH T-SNARES HOMOLOG 1A"/>
    <property type="match status" value="1"/>
</dbReference>
<dbReference type="GO" id="GO:0000149">
    <property type="term" value="F:SNARE binding"/>
    <property type="evidence" value="ECO:0007669"/>
    <property type="project" value="TreeGrafter"/>
</dbReference>
<dbReference type="InterPro" id="IPR000727">
    <property type="entry name" value="T_SNARE_dom"/>
</dbReference>
<gene>
    <name evidence="12" type="primary">TPHA0H02040</name>
    <name evidence="12" type="ordered locus">TPHA_0H02040</name>
</gene>
<evidence type="ECO:0000313" key="12">
    <source>
        <dbReference type="EMBL" id="CCE64408.1"/>
    </source>
</evidence>
<dbReference type="KEGG" id="tpf:TPHA_0H02040"/>
<dbReference type="OrthoDB" id="430637at2759"/>
<dbReference type="Pfam" id="PF05008">
    <property type="entry name" value="V-SNARE"/>
    <property type="match status" value="1"/>
</dbReference>
<dbReference type="InterPro" id="IPR038407">
    <property type="entry name" value="v-SNARE_N_sf"/>
</dbReference>
<feature type="coiled-coil region" evidence="9">
    <location>
        <begin position="9"/>
        <end position="61"/>
    </location>
</feature>
<dbReference type="GO" id="GO:0005484">
    <property type="term" value="F:SNAP receptor activity"/>
    <property type="evidence" value="ECO:0007669"/>
    <property type="project" value="EnsemblFungi"/>
</dbReference>
<keyword evidence="3" id="KW-0813">Transport</keyword>
<feature type="domain" description="T-SNARE coiled-coil homology" evidence="11">
    <location>
        <begin position="131"/>
        <end position="198"/>
    </location>
</feature>
<dbReference type="GO" id="GO:0000139">
    <property type="term" value="C:Golgi membrane"/>
    <property type="evidence" value="ECO:0007669"/>
    <property type="project" value="UniProtKB-SubCell"/>
</dbReference>
<dbReference type="GO" id="GO:0042144">
    <property type="term" value="P:vacuole fusion, non-autophagic"/>
    <property type="evidence" value="ECO:0007669"/>
    <property type="project" value="EnsemblFungi"/>
</dbReference>
<evidence type="ECO:0000256" key="1">
    <source>
        <dbReference type="ARBA" id="ARBA00004409"/>
    </source>
</evidence>
<dbReference type="HOGENOM" id="CLU_075474_0_0_1"/>
<keyword evidence="8 10" id="KW-0472">Membrane</keyword>
<dbReference type="EMBL" id="HE612863">
    <property type="protein sequence ID" value="CCE64408.1"/>
    <property type="molecule type" value="Genomic_DNA"/>
</dbReference>
<dbReference type="GO" id="GO:0031201">
    <property type="term" value="C:SNARE complex"/>
    <property type="evidence" value="ECO:0007669"/>
    <property type="project" value="EnsemblFungi"/>
</dbReference>
<dbReference type="FunFam" id="1.20.5.110:FF:000002">
    <property type="entry name" value="Vesicle transport through interaction with t-SNAREsB"/>
    <property type="match status" value="1"/>
</dbReference>
<evidence type="ECO:0000256" key="7">
    <source>
        <dbReference type="ARBA" id="ARBA00023054"/>
    </source>
</evidence>
<dbReference type="Pfam" id="PF12352">
    <property type="entry name" value="V-SNARE_C"/>
    <property type="match status" value="1"/>
</dbReference>
<evidence type="ECO:0000313" key="13">
    <source>
        <dbReference type="Proteomes" id="UP000005666"/>
    </source>
</evidence>
<dbReference type="GO" id="GO:0005829">
    <property type="term" value="C:cytosol"/>
    <property type="evidence" value="ECO:0007669"/>
    <property type="project" value="GOC"/>
</dbReference>
<dbReference type="GO" id="GO:0007036">
    <property type="term" value="P:vacuolar calcium ion homeostasis"/>
    <property type="evidence" value="ECO:0007669"/>
    <property type="project" value="EnsemblFungi"/>
</dbReference>
<dbReference type="GO" id="GO:0006896">
    <property type="term" value="P:Golgi to vacuole transport"/>
    <property type="evidence" value="ECO:0007669"/>
    <property type="project" value="EnsemblFungi"/>
</dbReference>
<comment type="subcellular location">
    <subcellularLocation>
        <location evidence="1">Golgi apparatus membrane</location>
        <topology evidence="1">Single-pass type IV membrane protein</topology>
    </subcellularLocation>
</comment>
<dbReference type="RefSeq" id="XP_003686842.1">
    <property type="nucleotide sequence ID" value="XM_003686794.1"/>
</dbReference>
<dbReference type="SUPFAM" id="SSF58038">
    <property type="entry name" value="SNARE fusion complex"/>
    <property type="match status" value="1"/>
</dbReference>
<dbReference type="AlphaFoldDB" id="G8BWF7"/>
<proteinExistence type="inferred from homology"/>
<name>G8BWF7_TETPH</name>
<dbReference type="GO" id="GO:0048280">
    <property type="term" value="P:vesicle fusion with Golgi apparatus"/>
    <property type="evidence" value="ECO:0007669"/>
    <property type="project" value="TreeGrafter"/>
</dbReference>
<dbReference type="InterPro" id="IPR010989">
    <property type="entry name" value="SNARE"/>
</dbReference>
<accession>G8BWF7</accession>
<comment type="similarity">
    <text evidence="2">Belongs to the VTI1 family.</text>
</comment>
<sequence length="229" mass="26541">MSSLLSSYESEFKLTLEKARSNLREAKNQQLPQRNATLKEIEEEQDELLDLIDQMDIEINNTITGSNSQDRARLKSKLRDYQKFIVNDVKQPLQKLMDERDRDMLFGGNGNENNLENNGSLQYMDDEQRQQLLKNHATLTKSGDRLTEATRIATETENIGSQIMRDLRSQRETLENARQTLFQADSYIDKSMQTIKTMSRRLVANKFISYAIIAVLILLILLVLFSKFK</sequence>
<dbReference type="GO" id="GO:0005789">
    <property type="term" value="C:endoplasmic reticulum membrane"/>
    <property type="evidence" value="ECO:0007669"/>
    <property type="project" value="TreeGrafter"/>
</dbReference>
<evidence type="ECO:0000256" key="6">
    <source>
        <dbReference type="ARBA" id="ARBA00022989"/>
    </source>
</evidence>
<evidence type="ECO:0000256" key="8">
    <source>
        <dbReference type="ARBA" id="ARBA00023136"/>
    </source>
</evidence>
<evidence type="ECO:0000256" key="5">
    <source>
        <dbReference type="ARBA" id="ARBA00022927"/>
    </source>
</evidence>
<dbReference type="InterPro" id="IPR007705">
    <property type="entry name" value="Vesicle_trsprt_v-SNARE_N"/>
</dbReference>
<dbReference type="GO" id="GO:0016236">
    <property type="term" value="P:macroautophagy"/>
    <property type="evidence" value="ECO:0007669"/>
    <property type="project" value="EnsemblFungi"/>
</dbReference>
<dbReference type="PANTHER" id="PTHR21230">
    <property type="entry name" value="VESICLE TRANSPORT V-SNARE PROTEIN VTI1-RELATED"/>
    <property type="match status" value="1"/>
</dbReference>
<dbReference type="OMA" id="MEYEAND"/>
<dbReference type="GO" id="GO:0012507">
    <property type="term" value="C:ER to Golgi transport vesicle membrane"/>
    <property type="evidence" value="ECO:0007669"/>
    <property type="project" value="TreeGrafter"/>
</dbReference>
<dbReference type="GO" id="GO:0042147">
    <property type="term" value="P:retrograde transport, endosome to Golgi"/>
    <property type="evidence" value="ECO:0007669"/>
    <property type="project" value="TreeGrafter"/>
</dbReference>
<dbReference type="Gene3D" id="1.20.58.400">
    <property type="entry name" value="t-snare proteins"/>
    <property type="match status" value="1"/>
</dbReference>
<feature type="transmembrane region" description="Helical" evidence="10">
    <location>
        <begin position="207"/>
        <end position="225"/>
    </location>
</feature>